<evidence type="ECO:0000256" key="1">
    <source>
        <dbReference type="ARBA" id="ARBA00004141"/>
    </source>
</evidence>
<feature type="transmembrane region" description="Helical" evidence="6">
    <location>
        <begin position="214"/>
        <end position="237"/>
    </location>
</feature>
<evidence type="ECO:0000256" key="2">
    <source>
        <dbReference type="ARBA" id="ARBA00022692"/>
    </source>
</evidence>
<keyword evidence="2 6" id="KW-0812">Transmembrane</keyword>
<keyword evidence="7" id="KW-0808">Transferase</keyword>
<dbReference type="InterPro" id="IPR044878">
    <property type="entry name" value="UbiA_sf"/>
</dbReference>
<dbReference type="KEGG" id="nano:G5V58_18900"/>
<feature type="transmembrane region" description="Helical" evidence="6">
    <location>
        <begin position="181"/>
        <end position="202"/>
    </location>
</feature>
<gene>
    <name evidence="7" type="primary">ubiA</name>
    <name evidence="7" type="ORF">G5V58_18900</name>
</gene>
<comment type="subcellular location">
    <subcellularLocation>
        <location evidence="1">Membrane</location>
        <topology evidence="1">Multi-pass membrane protein</topology>
    </subcellularLocation>
</comment>
<evidence type="ECO:0000256" key="5">
    <source>
        <dbReference type="SAM" id="MobiDB-lite"/>
    </source>
</evidence>
<feature type="region of interest" description="Disordered" evidence="5">
    <location>
        <begin position="1"/>
        <end position="49"/>
    </location>
</feature>
<name>A0A6G6WHE1_9ACTN</name>
<evidence type="ECO:0000256" key="4">
    <source>
        <dbReference type="ARBA" id="ARBA00023136"/>
    </source>
</evidence>
<dbReference type="GO" id="GO:0016020">
    <property type="term" value="C:membrane"/>
    <property type="evidence" value="ECO:0007669"/>
    <property type="project" value="UniProtKB-SubCell"/>
</dbReference>
<proteinExistence type="predicted"/>
<dbReference type="AlphaFoldDB" id="A0A6G6WHE1"/>
<feature type="transmembrane region" description="Helical" evidence="6">
    <location>
        <begin position="90"/>
        <end position="111"/>
    </location>
</feature>
<keyword evidence="3 6" id="KW-1133">Transmembrane helix</keyword>
<keyword evidence="4 6" id="KW-0472">Membrane</keyword>
<feature type="compositionally biased region" description="Basic and acidic residues" evidence="5">
    <location>
        <begin position="1"/>
        <end position="12"/>
    </location>
</feature>
<evidence type="ECO:0000256" key="3">
    <source>
        <dbReference type="ARBA" id="ARBA00022989"/>
    </source>
</evidence>
<dbReference type="Proteomes" id="UP000502996">
    <property type="component" value="Chromosome"/>
</dbReference>
<feature type="transmembrane region" description="Helical" evidence="6">
    <location>
        <begin position="131"/>
        <end position="151"/>
    </location>
</feature>
<feature type="transmembrane region" description="Helical" evidence="6">
    <location>
        <begin position="260"/>
        <end position="284"/>
    </location>
</feature>
<organism evidence="7 8">
    <name type="scientific">Nocardioides anomalus</name>
    <dbReference type="NCBI Taxonomy" id="2712223"/>
    <lineage>
        <taxon>Bacteria</taxon>
        <taxon>Bacillati</taxon>
        <taxon>Actinomycetota</taxon>
        <taxon>Actinomycetes</taxon>
        <taxon>Propionibacteriales</taxon>
        <taxon>Nocardioidaceae</taxon>
        <taxon>Nocardioides</taxon>
    </lineage>
</organism>
<dbReference type="Gene3D" id="1.10.357.140">
    <property type="entry name" value="UbiA prenyltransferase"/>
    <property type="match status" value="1"/>
</dbReference>
<dbReference type="Pfam" id="PF01040">
    <property type="entry name" value="UbiA"/>
    <property type="match status" value="1"/>
</dbReference>
<evidence type="ECO:0000313" key="7">
    <source>
        <dbReference type="EMBL" id="QIG44577.1"/>
    </source>
</evidence>
<reference evidence="7 8" key="1">
    <citation type="submission" date="2020-02" db="EMBL/GenBank/DDBJ databases">
        <title>Full genome sequence of Nocardioides sp. R-3366.</title>
        <authorList>
            <person name="Im W.-T."/>
        </authorList>
    </citation>
    <scope>NUCLEOTIDE SEQUENCE [LARGE SCALE GENOMIC DNA]</scope>
    <source>
        <strain evidence="7 8">R-3366</strain>
    </source>
</reference>
<accession>A0A6G6WHE1</accession>
<sequence>MAREGRRGRSDGPDAETGEAAVTTTERDEPDPTLTSPTAEPDGEPEPAGFRLGDLTPLLLVRAAHPRQAVLTAAGLAVAAALAGRPSREVLLVFATVLVGQVVLGWANDLVDRRRDARHHLAGKPVADGRLDPGTVWFCLAIGVFLVVPLSIGNGRYAGTAYLLSLAIGLAGQWPRLRRGFFSWVPWAAAFALYPAFLSYGGWGGRTEGAPPEILMTVLAALLGVAVHLLTALWGLVPDNEDRWTYLPLRLGLRIGASRLLWVAGTATVVVLVALAFAGTHVGLAQEPL</sequence>
<evidence type="ECO:0000256" key="6">
    <source>
        <dbReference type="SAM" id="Phobius"/>
    </source>
</evidence>
<keyword evidence="8" id="KW-1185">Reference proteome</keyword>
<evidence type="ECO:0000313" key="8">
    <source>
        <dbReference type="Proteomes" id="UP000502996"/>
    </source>
</evidence>
<dbReference type="InterPro" id="IPR000537">
    <property type="entry name" value="UbiA_prenyltransferase"/>
</dbReference>
<dbReference type="GO" id="GO:0016765">
    <property type="term" value="F:transferase activity, transferring alkyl or aryl (other than methyl) groups"/>
    <property type="evidence" value="ECO:0007669"/>
    <property type="project" value="InterPro"/>
</dbReference>
<protein>
    <submittedName>
        <fullName evidence="7">UbiA family prenyltransferase</fullName>
    </submittedName>
</protein>
<dbReference type="EMBL" id="CP049257">
    <property type="protein sequence ID" value="QIG44577.1"/>
    <property type="molecule type" value="Genomic_DNA"/>
</dbReference>